<sequence>MRDCLLSISNVSTLLTRNIMEALSRLLSPALRWFIWIIEPFTWAKSFSQNPILGNYWLNRCGLHVTRVVIAQALFHLRLWLLSPLVPAEQRRQFIREGYILIENYLPPEQFERLQSEAVNYSGLIREFVEGTTLTQRSFMTEDIRQTLPELNAFTQAKPLDRLMRWCSSKNRPPFFFIENLCNHANVVPQADPQRDLHADTFHPCVKGWLFLDPANDDNGPHVYVPRSHRLTWARLKWEYKESLIASLKGEDRPAGRYWDGSFRVTPQALEEMGLQATALHVPANTLLVANVYGFHCRGVAQKRSHRMTVWMQARDNPFNPIFTPFPKAASRIFEWVWKGELARQDRAKIKEGIQRNYEGKFDRSH</sequence>
<dbReference type="InterPro" id="IPR008775">
    <property type="entry name" value="Phytyl_CoA_dOase-like"/>
</dbReference>
<reference evidence="2" key="1">
    <citation type="submission" date="2012-11" db="EMBL/GenBank/DDBJ databases">
        <authorList>
            <person name="Singh A."/>
            <person name="Pinnaka A.K."/>
            <person name="Vaidya B."/>
        </authorList>
    </citation>
    <scope>NUCLEOTIDE SEQUENCE [LARGE SCALE GENOMIC DNA]</scope>
    <source>
        <strain evidence="2">AK23</strain>
    </source>
</reference>
<dbReference type="STRING" id="1229521.D791_01104"/>
<dbReference type="AlphaFoldDB" id="W9VP08"/>
<name>W9VP08_9GAMM</name>
<dbReference type="GO" id="GO:0016706">
    <property type="term" value="F:2-oxoglutarate-dependent dioxygenase activity"/>
    <property type="evidence" value="ECO:0007669"/>
    <property type="project" value="UniProtKB-ARBA"/>
</dbReference>
<evidence type="ECO:0000313" key="2">
    <source>
        <dbReference type="Proteomes" id="UP000019464"/>
    </source>
</evidence>
<keyword evidence="2" id="KW-1185">Reference proteome</keyword>
<dbReference type="Gene3D" id="2.60.120.620">
    <property type="entry name" value="q2cbj1_9rhob like domain"/>
    <property type="match status" value="1"/>
</dbReference>
<reference evidence="1 2" key="2">
    <citation type="journal article" date="2015" name="Syst. Appl. Microbiol.">
        <title>Nitrincola nitratireducens sp. nov. isolated from a haloalkaline crater lake.</title>
        <authorList>
            <person name="Singh A."/>
            <person name="Vaidya B."/>
            <person name="Tanuku N.R."/>
            <person name="Pinnaka A.K."/>
        </authorList>
    </citation>
    <scope>NUCLEOTIDE SEQUENCE [LARGE SCALE GENOMIC DNA]</scope>
    <source>
        <strain evidence="1 2">AK23</strain>
    </source>
</reference>
<dbReference type="Proteomes" id="UP000019464">
    <property type="component" value="Unassembled WGS sequence"/>
</dbReference>
<proteinExistence type="predicted"/>
<keyword evidence="1" id="KW-0560">Oxidoreductase</keyword>
<protein>
    <submittedName>
        <fullName evidence="1">Phytanoyl-CoA dioxygenase (PhyH)</fullName>
    </submittedName>
</protein>
<keyword evidence="1" id="KW-0223">Dioxygenase</keyword>
<dbReference type="SUPFAM" id="SSF51197">
    <property type="entry name" value="Clavaminate synthase-like"/>
    <property type="match status" value="1"/>
</dbReference>
<dbReference type="EMBL" id="AONB01000003">
    <property type="protein sequence ID" value="EXJ12215.1"/>
    <property type="molecule type" value="Genomic_DNA"/>
</dbReference>
<dbReference type="Pfam" id="PF05721">
    <property type="entry name" value="PhyH"/>
    <property type="match status" value="1"/>
</dbReference>
<evidence type="ECO:0000313" key="1">
    <source>
        <dbReference type="EMBL" id="EXJ12215.1"/>
    </source>
</evidence>
<gene>
    <name evidence="1" type="ORF">D791_01104</name>
</gene>
<organism evidence="1 2">
    <name type="scientific">Nitrincola nitratireducens</name>
    <dbReference type="NCBI Taxonomy" id="1229521"/>
    <lineage>
        <taxon>Bacteria</taxon>
        <taxon>Pseudomonadati</taxon>
        <taxon>Pseudomonadota</taxon>
        <taxon>Gammaproteobacteria</taxon>
        <taxon>Oceanospirillales</taxon>
        <taxon>Oceanospirillaceae</taxon>
        <taxon>Nitrincola</taxon>
    </lineage>
</organism>
<comment type="caution">
    <text evidence="1">The sequence shown here is derived from an EMBL/GenBank/DDBJ whole genome shotgun (WGS) entry which is preliminary data.</text>
</comment>
<accession>W9VP08</accession>